<keyword evidence="4" id="KW-0238">DNA-binding</keyword>
<name>A0A0L6JMP8_9FIRM</name>
<dbReference type="PRINTS" id="PR00038">
    <property type="entry name" value="HTHLUXR"/>
</dbReference>
<dbReference type="STRING" id="398512.Bccel_2298"/>
<dbReference type="GO" id="GO:0000160">
    <property type="term" value="P:phosphorelay signal transduction system"/>
    <property type="evidence" value="ECO:0007669"/>
    <property type="project" value="InterPro"/>
</dbReference>
<feature type="modified residue" description="4-aspartylphosphate" evidence="7">
    <location>
        <position position="54"/>
    </location>
</feature>
<evidence type="ECO:0000256" key="1">
    <source>
        <dbReference type="ARBA" id="ARBA00018672"/>
    </source>
</evidence>
<dbReference type="Gene3D" id="3.40.50.2300">
    <property type="match status" value="1"/>
</dbReference>
<evidence type="ECO:0000256" key="5">
    <source>
        <dbReference type="ARBA" id="ARBA00023163"/>
    </source>
</evidence>
<evidence type="ECO:0000313" key="11">
    <source>
        <dbReference type="Proteomes" id="UP000036923"/>
    </source>
</evidence>
<dbReference type="RefSeq" id="WP_036941824.1">
    <property type="nucleotide sequence ID" value="NZ_JQKC01000016.1"/>
</dbReference>
<dbReference type="SMART" id="SM00448">
    <property type="entry name" value="REC"/>
    <property type="match status" value="1"/>
</dbReference>
<dbReference type="eggNOG" id="COG2197">
    <property type="taxonomic scope" value="Bacteria"/>
</dbReference>
<accession>A0A0L6JMP8</accession>
<dbReference type="PROSITE" id="PS50110">
    <property type="entry name" value="RESPONSE_REGULATORY"/>
    <property type="match status" value="1"/>
</dbReference>
<dbReference type="InterPro" id="IPR016032">
    <property type="entry name" value="Sig_transdc_resp-reg_C-effctor"/>
</dbReference>
<feature type="domain" description="Response regulatory" evidence="9">
    <location>
        <begin position="3"/>
        <end position="119"/>
    </location>
</feature>
<keyword evidence="3" id="KW-0805">Transcription regulation</keyword>
<dbReference type="InterPro" id="IPR058245">
    <property type="entry name" value="NreC/VraR/RcsB-like_REC"/>
</dbReference>
<dbReference type="CDD" id="cd17535">
    <property type="entry name" value="REC_NarL-like"/>
    <property type="match status" value="1"/>
</dbReference>
<dbReference type="GO" id="GO:0003677">
    <property type="term" value="F:DNA binding"/>
    <property type="evidence" value="ECO:0007669"/>
    <property type="project" value="UniProtKB-KW"/>
</dbReference>
<dbReference type="Pfam" id="PF00072">
    <property type="entry name" value="Response_reg"/>
    <property type="match status" value="1"/>
</dbReference>
<dbReference type="SUPFAM" id="SSF46894">
    <property type="entry name" value="C-terminal effector domain of the bipartite response regulators"/>
    <property type="match status" value="1"/>
</dbReference>
<gene>
    <name evidence="10" type="ORF">Bccel_2298</name>
</gene>
<dbReference type="InterPro" id="IPR001789">
    <property type="entry name" value="Sig_transdc_resp-reg_receiver"/>
</dbReference>
<keyword evidence="11" id="KW-1185">Reference proteome</keyword>
<dbReference type="OrthoDB" id="9779069at2"/>
<sequence>MIKVLLVDDQLIMREGIKIILEQDKDIKVVGCAENGKTALKLCERLSPDVVLMDVLMPDCDGVEGTRLIKTKFKNTKVVMLTTFNDDENISNALNYGADGYILKEIKPDDLILTVKSAAAGLSIMHKDTYKNVVKKVNSQNKISIIENRDLKVNLSERELSIIRLIVDGKTNIEISNSINLTEGTVRNVISGILKKLNLKDRTQLAILAVKSDLV</sequence>
<comment type="caution">
    <text evidence="10">The sequence shown here is derived from an EMBL/GenBank/DDBJ whole genome shotgun (WGS) entry which is preliminary data.</text>
</comment>
<comment type="function">
    <text evidence="6">May play the central regulatory role in sporulation. It may be an element of the effector pathway responsible for the activation of sporulation genes in response to nutritional stress. Spo0A may act in concert with spo0H (a sigma factor) to control the expression of some genes that are critical to the sporulation process.</text>
</comment>
<keyword evidence="2 7" id="KW-0597">Phosphoprotein</keyword>
<evidence type="ECO:0000256" key="2">
    <source>
        <dbReference type="ARBA" id="ARBA00022553"/>
    </source>
</evidence>
<dbReference type="GO" id="GO:0006355">
    <property type="term" value="P:regulation of DNA-templated transcription"/>
    <property type="evidence" value="ECO:0007669"/>
    <property type="project" value="InterPro"/>
</dbReference>
<evidence type="ECO:0000256" key="7">
    <source>
        <dbReference type="PROSITE-ProRule" id="PRU00169"/>
    </source>
</evidence>
<organism evidence="10 11">
    <name type="scientific">Pseudobacteroides cellulosolvens ATCC 35603 = DSM 2933</name>
    <dbReference type="NCBI Taxonomy" id="398512"/>
    <lineage>
        <taxon>Bacteria</taxon>
        <taxon>Bacillati</taxon>
        <taxon>Bacillota</taxon>
        <taxon>Clostridia</taxon>
        <taxon>Eubacteriales</taxon>
        <taxon>Oscillospiraceae</taxon>
        <taxon>Pseudobacteroides</taxon>
    </lineage>
</organism>
<proteinExistence type="predicted"/>
<dbReference type="InterPro" id="IPR011006">
    <property type="entry name" value="CheY-like_superfamily"/>
</dbReference>
<dbReference type="InterPro" id="IPR000792">
    <property type="entry name" value="Tscrpt_reg_LuxR_C"/>
</dbReference>
<evidence type="ECO:0000256" key="6">
    <source>
        <dbReference type="ARBA" id="ARBA00024867"/>
    </source>
</evidence>
<dbReference type="Pfam" id="PF00196">
    <property type="entry name" value="GerE"/>
    <property type="match status" value="1"/>
</dbReference>
<feature type="domain" description="HTH luxR-type" evidence="8">
    <location>
        <begin position="148"/>
        <end position="213"/>
    </location>
</feature>
<reference evidence="11" key="1">
    <citation type="submission" date="2015-07" db="EMBL/GenBank/DDBJ databases">
        <title>Near-Complete Genome Sequence of the Cellulolytic Bacterium Bacteroides (Pseudobacteroides) cellulosolvens ATCC 35603.</title>
        <authorList>
            <person name="Dassa B."/>
            <person name="Utturkar S.M."/>
            <person name="Klingeman D.M."/>
            <person name="Hurt R.A."/>
            <person name="Keller M."/>
            <person name="Xu J."/>
            <person name="Reddy Y.H.K."/>
            <person name="Borovok I."/>
            <person name="Grinberg I.R."/>
            <person name="Lamed R."/>
            <person name="Zhivin O."/>
            <person name="Bayer E.A."/>
            <person name="Brown S.D."/>
        </authorList>
    </citation>
    <scope>NUCLEOTIDE SEQUENCE [LARGE SCALE GENOMIC DNA]</scope>
    <source>
        <strain evidence="11">DSM 2933</strain>
    </source>
</reference>
<protein>
    <recommendedName>
        <fullName evidence="1">Stage 0 sporulation protein A homolog</fullName>
    </recommendedName>
</protein>
<dbReference type="PATRIC" id="fig|398512.5.peg.2397"/>
<evidence type="ECO:0000256" key="4">
    <source>
        <dbReference type="ARBA" id="ARBA00023125"/>
    </source>
</evidence>
<dbReference type="CDD" id="cd06170">
    <property type="entry name" value="LuxR_C_like"/>
    <property type="match status" value="1"/>
</dbReference>
<evidence type="ECO:0000313" key="10">
    <source>
        <dbReference type="EMBL" id="KNY27033.1"/>
    </source>
</evidence>
<dbReference type="InterPro" id="IPR039420">
    <property type="entry name" value="WalR-like"/>
</dbReference>
<evidence type="ECO:0000259" key="9">
    <source>
        <dbReference type="PROSITE" id="PS50110"/>
    </source>
</evidence>
<dbReference type="AlphaFoldDB" id="A0A0L6JMP8"/>
<evidence type="ECO:0000259" key="8">
    <source>
        <dbReference type="PROSITE" id="PS50043"/>
    </source>
</evidence>
<dbReference type="SUPFAM" id="SSF52172">
    <property type="entry name" value="CheY-like"/>
    <property type="match status" value="1"/>
</dbReference>
<keyword evidence="5" id="KW-0804">Transcription</keyword>
<dbReference type="PANTHER" id="PTHR43214">
    <property type="entry name" value="TWO-COMPONENT RESPONSE REGULATOR"/>
    <property type="match status" value="1"/>
</dbReference>
<dbReference type="PROSITE" id="PS50043">
    <property type="entry name" value="HTH_LUXR_2"/>
    <property type="match status" value="1"/>
</dbReference>
<dbReference type="SMART" id="SM00421">
    <property type="entry name" value="HTH_LUXR"/>
    <property type="match status" value="1"/>
</dbReference>
<dbReference type="Proteomes" id="UP000036923">
    <property type="component" value="Unassembled WGS sequence"/>
</dbReference>
<dbReference type="EMBL" id="LGTC01000001">
    <property type="protein sequence ID" value="KNY27033.1"/>
    <property type="molecule type" value="Genomic_DNA"/>
</dbReference>
<dbReference type="PANTHER" id="PTHR43214:SF40">
    <property type="entry name" value="TRANSCRIPTIONAL REGULATORY PROTEIN LNRK"/>
    <property type="match status" value="1"/>
</dbReference>
<evidence type="ECO:0000256" key="3">
    <source>
        <dbReference type="ARBA" id="ARBA00023015"/>
    </source>
</evidence>